<feature type="compositionally biased region" description="Basic and acidic residues" evidence="1">
    <location>
        <begin position="22"/>
        <end position="52"/>
    </location>
</feature>
<evidence type="ECO:0000256" key="1">
    <source>
        <dbReference type="SAM" id="MobiDB-lite"/>
    </source>
</evidence>
<protein>
    <submittedName>
        <fullName evidence="2">Uncharacterized protein</fullName>
    </submittedName>
</protein>
<accession>X1PTE3</accession>
<sequence>YGVQLDFSKWEIPPKQMVIKKLPSDQRETPSKRRELPSNQMDSRDLSKRAYQEKGLSPSEKKKKRKADKRGLKMIKEILSKVPGSKKRWK</sequence>
<comment type="caution">
    <text evidence="2">The sequence shown here is derived from an EMBL/GenBank/DDBJ whole genome shotgun (WGS) entry which is preliminary data.</text>
</comment>
<feature type="compositionally biased region" description="Basic and acidic residues" evidence="1">
    <location>
        <begin position="69"/>
        <end position="79"/>
    </location>
</feature>
<proteinExistence type="predicted"/>
<dbReference type="AlphaFoldDB" id="X1PTE3"/>
<gene>
    <name evidence="2" type="ORF">S12H4_07174</name>
</gene>
<feature type="region of interest" description="Disordered" evidence="1">
    <location>
        <begin position="18"/>
        <end position="90"/>
    </location>
</feature>
<feature type="non-terminal residue" evidence="2">
    <location>
        <position position="1"/>
    </location>
</feature>
<name>X1PTE3_9ZZZZ</name>
<organism evidence="2">
    <name type="scientific">marine sediment metagenome</name>
    <dbReference type="NCBI Taxonomy" id="412755"/>
    <lineage>
        <taxon>unclassified sequences</taxon>
        <taxon>metagenomes</taxon>
        <taxon>ecological metagenomes</taxon>
    </lineage>
</organism>
<evidence type="ECO:0000313" key="2">
    <source>
        <dbReference type="EMBL" id="GAI59093.1"/>
    </source>
</evidence>
<reference evidence="2" key="1">
    <citation type="journal article" date="2014" name="Front. Microbiol.">
        <title>High frequency of phylogenetically diverse reductive dehalogenase-homologous genes in deep subseafloor sedimentary metagenomes.</title>
        <authorList>
            <person name="Kawai M."/>
            <person name="Futagami T."/>
            <person name="Toyoda A."/>
            <person name="Takaki Y."/>
            <person name="Nishi S."/>
            <person name="Hori S."/>
            <person name="Arai W."/>
            <person name="Tsubouchi T."/>
            <person name="Morono Y."/>
            <person name="Uchiyama I."/>
            <person name="Ito T."/>
            <person name="Fujiyama A."/>
            <person name="Inagaki F."/>
            <person name="Takami H."/>
        </authorList>
    </citation>
    <scope>NUCLEOTIDE SEQUENCE</scope>
    <source>
        <strain evidence="2">Expedition CK06-06</strain>
    </source>
</reference>
<dbReference type="EMBL" id="BARW01002611">
    <property type="protein sequence ID" value="GAI59093.1"/>
    <property type="molecule type" value="Genomic_DNA"/>
</dbReference>